<evidence type="ECO:0000313" key="1">
    <source>
        <dbReference type="EMBL" id="GBP59792.1"/>
    </source>
</evidence>
<sequence length="127" mass="14308">MRLIPGATHAKIKAFTFFHRRVQPQRESGVSGRVLKDDYLAEGRPGEWRGARGPTHLWRLARIDPRSTNYSSVWLVSALDDPTTPARTLMIFLRFRIMDLKHCMLAQSEVNAVDSSRPRGARPGPAG</sequence>
<name>A0A4C1XA61_EUMVA</name>
<gene>
    <name evidence="1" type="ORF">EVAR_30061_1</name>
</gene>
<evidence type="ECO:0000313" key="2">
    <source>
        <dbReference type="Proteomes" id="UP000299102"/>
    </source>
</evidence>
<keyword evidence="2" id="KW-1185">Reference proteome</keyword>
<dbReference type="EMBL" id="BGZK01000771">
    <property type="protein sequence ID" value="GBP59792.1"/>
    <property type="molecule type" value="Genomic_DNA"/>
</dbReference>
<dbReference type="Proteomes" id="UP000299102">
    <property type="component" value="Unassembled WGS sequence"/>
</dbReference>
<comment type="caution">
    <text evidence="1">The sequence shown here is derived from an EMBL/GenBank/DDBJ whole genome shotgun (WGS) entry which is preliminary data.</text>
</comment>
<protein>
    <submittedName>
        <fullName evidence="1">Uncharacterized protein</fullName>
    </submittedName>
</protein>
<organism evidence="1 2">
    <name type="scientific">Eumeta variegata</name>
    <name type="common">Bagworm moth</name>
    <name type="synonym">Eumeta japonica</name>
    <dbReference type="NCBI Taxonomy" id="151549"/>
    <lineage>
        <taxon>Eukaryota</taxon>
        <taxon>Metazoa</taxon>
        <taxon>Ecdysozoa</taxon>
        <taxon>Arthropoda</taxon>
        <taxon>Hexapoda</taxon>
        <taxon>Insecta</taxon>
        <taxon>Pterygota</taxon>
        <taxon>Neoptera</taxon>
        <taxon>Endopterygota</taxon>
        <taxon>Lepidoptera</taxon>
        <taxon>Glossata</taxon>
        <taxon>Ditrysia</taxon>
        <taxon>Tineoidea</taxon>
        <taxon>Psychidae</taxon>
        <taxon>Oiketicinae</taxon>
        <taxon>Eumeta</taxon>
    </lineage>
</organism>
<accession>A0A4C1XA61</accession>
<proteinExistence type="predicted"/>
<dbReference type="AlphaFoldDB" id="A0A4C1XA61"/>
<reference evidence="1 2" key="1">
    <citation type="journal article" date="2019" name="Commun. Biol.">
        <title>The bagworm genome reveals a unique fibroin gene that provides high tensile strength.</title>
        <authorList>
            <person name="Kono N."/>
            <person name="Nakamura H."/>
            <person name="Ohtoshi R."/>
            <person name="Tomita M."/>
            <person name="Numata K."/>
            <person name="Arakawa K."/>
        </authorList>
    </citation>
    <scope>NUCLEOTIDE SEQUENCE [LARGE SCALE GENOMIC DNA]</scope>
</reference>